<evidence type="ECO:0000256" key="11">
    <source>
        <dbReference type="SAM" id="Phobius"/>
    </source>
</evidence>
<protein>
    <recommendedName>
        <fullName evidence="3">Protein CASP</fullName>
    </recommendedName>
</protein>
<dbReference type="PANTHER" id="PTHR14043">
    <property type="entry name" value="CCAAT DISPLACEMENT PROTEIN-RELATED"/>
    <property type="match status" value="1"/>
</dbReference>
<dbReference type="WBParaSite" id="SRDH1_78480.1">
    <property type="protein sequence ID" value="SRDH1_78480.1"/>
    <property type="gene ID" value="SRDH1_78480"/>
</dbReference>
<keyword evidence="7" id="KW-0333">Golgi apparatus</keyword>
<evidence type="ECO:0000256" key="6">
    <source>
        <dbReference type="ARBA" id="ARBA00022989"/>
    </source>
</evidence>
<feature type="coiled-coil region" evidence="10">
    <location>
        <begin position="409"/>
        <end position="464"/>
    </location>
</feature>
<dbReference type="InterPro" id="IPR057476">
    <property type="entry name" value="Cux_N"/>
</dbReference>
<proteinExistence type="inferred from homology"/>
<feature type="transmembrane region" description="Helical" evidence="11">
    <location>
        <begin position="646"/>
        <end position="664"/>
    </location>
</feature>
<evidence type="ECO:0000256" key="4">
    <source>
        <dbReference type="ARBA" id="ARBA00022448"/>
    </source>
</evidence>
<dbReference type="Pfam" id="PF25398">
    <property type="entry name" value="CUX1_N"/>
    <property type="match status" value="1"/>
</dbReference>
<dbReference type="AlphaFoldDB" id="A0AA85G701"/>
<evidence type="ECO:0000256" key="1">
    <source>
        <dbReference type="ARBA" id="ARBA00004409"/>
    </source>
</evidence>
<evidence type="ECO:0000259" key="13">
    <source>
        <dbReference type="Pfam" id="PF25398"/>
    </source>
</evidence>
<evidence type="ECO:0000256" key="5">
    <source>
        <dbReference type="ARBA" id="ARBA00022692"/>
    </source>
</evidence>
<evidence type="ECO:0000313" key="15">
    <source>
        <dbReference type="WBParaSite" id="SRDH1_78480.1"/>
    </source>
</evidence>
<dbReference type="Pfam" id="PF08172">
    <property type="entry name" value="CASP_C"/>
    <property type="match status" value="1"/>
</dbReference>
<sequence length="699" mass="80952">MTELSDLCVTVMETVVASVYNSWRDVAFGDLQKTLESVACELTSNHEKNDISRTNLVNQTKEFRKSASEDVRKYCSTVIKCYQSEFDALQKRCRYAEEAYLSMYKQLIELPDPSFALGELHSLQKRADKAVEFEFESRKFKESCDELKTKVQELKNYERENKRLKKRLDELTVSLETQIQLNSSKIVDEYQRKLESKEQELAIFKAEAEEKLGSFESKNIAISKALEMAQSELFRLKTEVNATETGRSSELDLLMDDLEKSNAKLVSAEAELAKLREDHADIPKSPIADIIRLQCRIEELEFELSSCSQQKSSLLDQLESLKSSKSSNEKNLENCIQELQTTICQTKASLEAANIKLDSQSDYEEIKRELSLLRSIEFPENVQLNGSDNFIQDETSNRAPLEVLLLKKNKSLENQLAEVNILSEKLQIELTQVQSNEVEANQRIKEQTELIKLLESDLYRLQTNLDESLKLNDSRNRLEGHLLAEVIGDQKPSQYNQSLLNIVQNQRDRFRTRAEELEQNEINLRQQLVSLQREVESVRADNVKLYEKIRFLHSYGNPVIQNRQNNLSNQHPSSPVTISLSPSPFQNHESNDATIIKYSQVYEAQLNPFNQFSRYEKQRVYKKLQPYEKLMLHLGRFVSSDRRLRLGVFLYAIFLHLFIFIALYKAAHFQHSALETEANCHSRFEKHMREVHNQDGGNL</sequence>
<keyword evidence="6 11" id="KW-1133">Transmembrane helix</keyword>
<feature type="coiled-coil region" evidence="10">
    <location>
        <begin position="140"/>
        <end position="207"/>
    </location>
</feature>
<reference evidence="14" key="1">
    <citation type="submission" date="2022-06" db="EMBL/GenBank/DDBJ databases">
        <authorList>
            <person name="Berger JAMES D."/>
            <person name="Berger JAMES D."/>
        </authorList>
    </citation>
    <scope>NUCLEOTIDE SEQUENCE [LARGE SCALE GENOMIC DNA]</scope>
</reference>
<evidence type="ECO:0000256" key="10">
    <source>
        <dbReference type="SAM" id="Coils"/>
    </source>
</evidence>
<evidence type="ECO:0000259" key="12">
    <source>
        <dbReference type="Pfam" id="PF08172"/>
    </source>
</evidence>
<keyword evidence="4" id="KW-0813">Transport</keyword>
<keyword evidence="5 11" id="KW-0812">Transmembrane</keyword>
<comment type="similarity">
    <text evidence="2">Belongs to the CASP family.</text>
</comment>
<keyword evidence="9 11" id="KW-0472">Membrane</keyword>
<evidence type="ECO:0000256" key="2">
    <source>
        <dbReference type="ARBA" id="ARBA00006415"/>
    </source>
</evidence>
<accession>A0AA85G701</accession>
<dbReference type="GO" id="GO:0000139">
    <property type="term" value="C:Golgi membrane"/>
    <property type="evidence" value="ECO:0007669"/>
    <property type="project" value="UniProtKB-SubCell"/>
</dbReference>
<evidence type="ECO:0000313" key="14">
    <source>
        <dbReference type="Proteomes" id="UP000050792"/>
    </source>
</evidence>
<keyword evidence="8 10" id="KW-0175">Coiled coil</keyword>
<evidence type="ECO:0000256" key="9">
    <source>
        <dbReference type="ARBA" id="ARBA00023136"/>
    </source>
</evidence>
<dbReference type="Proteomes" id="UP000050792">
    <property type="component" value="Unassembled WGS sequence"/>
</dbReference>
<organism evidence="14 15">
    <name type="scientific">Schistosoma rodhaini</name>
    <dbReference type="NCBI Taxonomy" id="6188"/>
    <lineage>
        <taxon>Eukaryota</taxon>
        <taxon>Metazoa</taxon>
        <taxon>Spiralia</taxon>
        <taxon>Lophotrochozoa</taxon>
        <taxon>Platyhelminthes</taxon>
        <taxon>Trematoda</taxon>
        <taxon>Digenea</taxon>
        <taxon>Strigeidida</taxon>
        <taxon>Schistosomatoidea</taxon>
        <taxon>Schistosomatidae</taxon>
        <taxon>Schistosoma</taxon>
    </lineage>
</organism>
<dbReference type="GO" id="GO:0006891">
    <property type="term" value="P:intra-Golgi vesicle-mediated transport"/>
    <property type="evidence" value="ECO:0007669"/>
    <property type="project" value="InterPro"/>
</dbReference>
<feature type="domain" description="CASP C-terminal" evidence="12">
    <location>
        <begin position="408"/>
        <end position="668"/>
    </location>
</feature>
<evidence type="ECO:0000256" key="3">
    <source>
        <dbReference type="ARBA" id="ARBA00018691"/>
    </source>
</evidence>
<dbReference type="PANTHER" id="PTHR14043:SF2">
    <property type="entry name" value="HOMEOBOX PROTEIN CUT"/>
    <property type="match status" value="1"/>
</dbReference>
<reference evidence="15" key="2">
    <citation type="submission" date="2023-11" db="UniProtKB">
        <authorList>
            <consortium name="WormBaseParasite"/>
        </authorList>
    </citation>
    <scope>IDENTIFICATION</scope>
</reference>
<feature type="coiled-coil region" evidence="10">
    <location>
        <begin position="500"/>
        <end position="548"/>
    </location>
</feature>
<dbReference type="InterPro" id="IPR012955">
    <property type="entry name" value="CASP_C"/>
</dbReference>
<feature type="coiled-coil region" evidence="10">
    <location>
        <begin position="251"/>
        <end position="338"/>
    </location>
</feature>
<evidence type="ECO:0000256" key="7">
    <source>
        <dbReference type="ARBA" id="ARBA00023034"/>
    </source>
</evidence>
<feature type="domain" description="Cux N-terminal" evidence="13">
    <location>
        <begin position="15"/>
        <end position="122"/>
    </location>
</feature>
<evidence type="ECO:0000256" key="8">
    <source>
        <dbReference type="ARBA" id="ARBA00023054"/>
    </source>
</evidence>
<name>A0AA85G701_9TREM</name>
<keyword evidence="14" id="KW-1185">Reference proteome</keyword>
<comment type="subcellular location">
    <subcellularLocation>
        <location evidence="1">Golgi apparatus membrane</location>
        <topology evidence="1">Single-pass type IV membrane protein</topology>
    </subcellularLocation>
</comment>